<dbReference type="GO" id="GO:0006260">
    <property type="term" value="P:DNA replication"/>
    <property type="evidence" value="ECO:0007669"/>
    <property type="project" value="UniProtKB-KW"/>
</dbReference>
<evidence type="ECO:0000313" key="3">
    <source>
        <dbReference type="EMBL" id="THU50568.1"/>
    </source>
</evidence>
<dbReference type="STRING" id="52838.A0A4S8IPQ1"/>
<comment type="similarity">
    <text evidence="1">Belongs to the DCC1 family.</text>
</comment>
<dbReference type="GO" id="GO:0031390">
    <property type="term" value="C:Ctf18 RFC-like complex"/>
    <property type="evidence" value="ECO:0007669"/>
    <property type="project" value="InterPro"/>
</dbReference>
<dbReference type="AlphaFoldDB" id="A0A4S8IPQ1"/>
<name>A0A4S8IPQ1_MUSBA</name>
<gene>
    <name evidence="3" type="ORF">C4D60_Mb06t21610</name>
</gene>
<comment type="caution">
    <text evidence="3">The sequence shown here is derived from an EMBL/GenBank/DDBJ whole genome shotgun (WGS) entry which is preliminary data.</text>
</comment>
<evidence type="ECO:0000256" key="1">
    <source>
        <dbReference type="ARBA" id="ARBA00007017"/>
    </source>
</evidence>
<keyword evidence="2" id="KW-0235">DNA replication</keyword>
<dbReference type="GO" id="GO:0000785">
    <property type="term" value="C:chromatin"/>
    <property type="evidence" value="ECO:0007669"/>
    <property type="project" value="TreeGrafter"/>
</dbReference>
<sequence>MEGETNGGWGGGAESVLNLVPGSSISIRYHSLFGAHDDFLLLEADEALLPDILHNKVTIRGQTDEEAVLCTPLATYAMKFVGTSNSVFLIPPGEPIPPCMKDTCNDSKSNTSAVHEVVPSVIKVASSNMELVLVAPRLDKLKSLLNERPYKLDEDVETDFQHNRSLYRWQDLLEQIQASEQELRDGLKALSAAEIDGFWRIIDEKTMDEILNMVLNNSILHGWPLNALKEDEVVSILEADGYPRNITLHCLETFGNMVESSGCSLWSLDEKKVCLRFALQALGGGKMKLEIFLQKWRHCVPSGMHADLKMLEGEVLYEKLGFETWIRAFRVSALPTTPAERFAALFRERPRWNWKDLEPYIRSQDLHVPGLSSEGLLIKYTRRSQPSADVEPIFSARCLEWKEEMRLRIKIEEVGANVLLRQRVRGRSGDIDILMKQINRWMGNTQRYVQVRLGKSSKGAVF</sequence>
<evidence type="ECO:0000256" key="2">
    <source>
        <dbReference type="ARBA" id="ARBA00022705"/>
    </source>
</evidence>
<evidence type="ECO:0000313" key="4">
    <source>
        <dbReference type="Proteomes" id="UP000317650"/>
    </source>
</evidence>
<organism evidence="3 4">
    <name type="scientific">Musa balbisiana</name>
    <name type="common">Banana</name>
    <dbReference type="NCBI Taxonomy" id="52838"/>
    <lineage>
        <taxon>Eukaryota</taxon>
        <taxon>Viridiplantae</taxon>
        <taxon>Streptophyta</taxon>
        <taxon>Embryophyta</taxon>
        <taxon>Tracheophyta</taxon>
        <taxon>Spermatophyta</taxon>
        <taxon>Magnoliopsida</taxon>
        <taxon>Liliopsida</taxon>
        <taxon>Zingiberales</taxon>
        <taxon>Musaceae</taxon>
        <taxon>Musa</taxon>
    </lineage>
</organism>
<accession>A0A4S8IPQ1</accession>
<proteinExistence type="inferred from homology"/>
<dbReference type="GO" id="GO:0000775">
    <property type="term" value="C:chromosome, centromeric region"/>
    <property type="evidence" value="ECO:0007669"/>
    <property type="project" value="TreeGrafter"/>
</dbReference>
<dbReference type="InterPro" id="IPR019128">
    <property type="entry name" value="Dcc1"/>
</dbReference>
<keyword evidence="4" id="KW-1185">Reference proteome</keyword>
<protein>
    <recommendedName>
        <fullName evidence="5">Sister chromatid cohesion protein DCC1</fullName>
    </recommendedName>
</protein>
<dbReference type="PANTHER" id="PTHR13395">
    <property type="entry name" value="SISTER CHROMATID COHESION PROTEIN DCC1-RELATED"/>
    <property type="match status" value="1"/>
</dbReference>
<evidence type="ECO:0008006" key="5">
    <source>
        <dbReference type="Google" id="ProtNLM"/>
    </source>
</evidence>
<dbReference type="Pfam" id="PF09724">
    <property type="entry name" value="Dcc1"/>
    <property type="match status" value="1"/>
</dbReference>
<dbReference type="PANTHER" id="PTHR13395:SF6">
    <property type="entry name" value="SISTER CHROMATID COHESION PROTEIN DCC1"/>
    <property type="match status" value="1"/>
</dbReference>
<dbReference type="Proteomes" id="UP000317650">
    <property type="component" value="Chromosome 6"/>
</dbReference>
<dbReference type="EMBL" id="PYDT01000009">
    <property type="protein sequence ID" value="THU50568.1"/>
    <property type="molecule type" value="Genomic_DNA"/>
</dbReference>
<reference evidence="3 4" key="1">
    <citation type="journal article" date="2019" name="Nat. Plants">
        <title>Genome sequencing of Musa balbisiana reveals subgenome evolution and function divergence in polyploid bananas.</title>
        <authorList>
            <person name="Yao X."/>
        </authorList>
    </citation>
    <scope>NUCLEOTIDE SEQUENCE [LARGE SCALE GENOMIC DNA]</scope>
    <source>
        <strain evidence="4">cv. DH-PKW</strain>
        <tissue evidence="3">Leaves</tissue>
    </source>
</reference>
<dbReference type="GO" id="GO:0034088">
    <property type="term" value="P:maintenance of mitotic sister chromatid cohesion"/>
    <property type="evidence" value="ECO:0007669"/>
    <property type="project" value="TreeGrafter"/>
</dbReference>